<evidence type="ECO:0000313" key="8">
    <source>
        <dbReference type="Proteomes" id="UP000094336"/>
    </source>
</evidence>
<dbReference type="PANTHER" id="PTHR12225">
    <property type="entry name" value="ADHESION REGULATING MOLECULE 1 110 KDA CELL MEMBRANE GLYCOPROTEIN"/>
    <property type="match status" value="1"/>
</dbReference>
<name>A0A1E3QI42_9ASCO</name>
<feature type="domain" description="Pru" evidence="6">
    <location>
        <begin position="1"/>
        <end position="128"/>
    </location>
</feature>
<dbReference type="EMBL" id="KV454441">
    <property type="protein sequence ID" value="ODQ77383.1"/>
    <property type="molecule type" value="Genomic_DNA"/>
</dbReference>
<evidence type="ECO:0000256" key="2">
    <source>
        <dbReference type="ARBA" id="ARBA00004496"/>
    </source>
</evidence>
<dbReference type="InterPro" id="IPR038633">
    <property type="entry name" value="Rpn13/ADRM1_Pru_sf"/>
</dbReference>
<keyword evidence="5" id="KW-0539">Nucleus</keyword>
<organism evidence="7 8">
    <name type="scientific">Babjeviella inositovora NRRL Y-12698</name>
    <dbReference type="NCBI Taxonomy" id="984486"/>
    <lineage>
        <taxon>Eukaryota</taxon>
        <taxon>Fungi</taxon>
        <taxon>Dikarya</taxon>
        <taxon>Ascomycota</taxon>
        <taxon>Saccharomycotina</taxon>
        <taxon>Pichiomycetes</taxon>
        <taxon>Serinales incertae sedis</taxon>
        <taxon>Babjeviella</taxon>
    </lineage>
</organism>
<dbReference type="Proteomes" id="UP000094336">
    <property type="component" value="Unassembled WGS sequence"/>
</dbReference>
<evidence type="ECO:0000256" key="3">
    <source>
        <dbReference type="ARBA" id="ARBA00022490"/>
    </source>
</evidence>
<dbReference type="GO" id="GO:0005737">
    <property type="term" value="C:cytoplasm"/>
    <property type="evidence" value="ECO:0007669"/>
    <property type="project" value="UniProtKB-SubCell"/>
</dbReference>
<evidence type="ECO:0000313" key="7">
    <source>
        <dbReference type="EMBL" id="ODQ77383.1"/>
    </source>
</evidence>
<dbReference type="AlphaFoldDB" id="A0A1E3QI42"/>
<dbReference type="RefSeq" id="XP_018982711.1">
    <property type="nucleotide sequence ID" value="XM_019130017.1"/>
</dbReference>
<evidence type="ECO:0000259" key="6">
    <source>
        <dbReference type="PROSITE" id="PS51917"/>
    </source>
</evidence>
<protein>
    <recommendedName>
        <fullName evidence="6">Pru domain-containing protein</fullName>
    </recommendedName>
</protein>
<dbReference type="GO" id="GO:0070628">
    <property type="term" value="F:proteasome binding"/>
    <property type="evidence" value="ECO:0007669"/>
    <property type="project" value="TreeGrafter"/>
</dbReference>
<evidence type="ECO:0000256" key="4">
    <source>
        <dbReference type="ARBA" id="ARBA00022942"/>
    </source>
</evidence>
<dbReference type="Pfam" id="PF04683">
    <property type="entry name" value="Rpn13_ADRM1_Pru"/>
    <property type="match status" value="1"/>
</dbReference>
<dbReference type="GeneID" id="30147870"/>
<dbReference type="GO" id="GO:0008541">
    <property type="term" value="C:proteasome regulatory particle, lid subcomplex"/>
    <property type="evidence" value="ECO:0007669"/>
    <property type="project" value="TreeGrafter"/>
</dbReference>
<dbReference type="InterPro" id="IPR044868">
    <property type="entry name" value="Rpn13/ADRM1_Pru"/>
</dbReference>
<proteinExistence type="predicted"/>
<dbReference type="InterPro" id="IPR038108">
    <property type="entry name" value="RPN13_DEUBAD_sf"/>
</dbReference>
<dbReference type="OrthoDB" id="340431at2759"/>
<dbReference type="GO" id="GO:0061133">
    <property type="term" value="F:endopeptidase activator activity"/>
    <property type="evidence" value="ECO:0007669"/>
    <property type="project" value="TreeGrafter"/>
</dbReference>
<dbReference type="GO" id="GO:0005634">
    <property type="term" value="C:nucleus"/>
    <property type="evidence" value="ECO:0007669"/>
    <property type="project" value="UniProtKB-SubCell"/>
</dbReference>
<dbReference type="PANTHER" id="PTHR12225:SF0">
    <property type="entry name" value="PROTEASOMAL UBIQUITIN RECEPTOR ADRM1"/>
    <property type="match status" value="1"/>
</dbReference>
<keyword evidence="8" id="KW-1185">Reference proteome</keyword>
<reference evidence="8" key="1">
    <citation type="submission" date="2016-05" db="EMBL/GenBank/DDBJ databases">
        <title>Comparative genomics of biotechnologically important yeasts.</title>
        <authorList>
            <consortium name="DOE Joint Genome Institute"/>
            <person name="Riley R."/>
            <person name="Haridas S."/>
            <person name="Wolfe K.H."/>
            <person name="Lopes M.R."/>
            <person name="Hittinger C.T."/>
            <person name="Goker M."/>
            <person name="Salamov A."/>
            <person name="Wisecaver J."/>
            <person name="Long T.M."/>
            <person name="Aerts A.L."/>
            <person name="Barry K."/>
            <person name="Choi C."/>
            <person name="Clum A."/>
            <person name="Coughlan A.Y."/>
            <person name="Deshpande S."/>
            <person name="Douglass A.P."/>
            <person name="Hanson S.J."/>
            <person name="Klenk H.-P."/>
            <person name="Labutti K."/>
            <person name="Lapidus A."/>
            <person name="Lindquist E."/>
            <person name="Lipzen A."/>
            <person name="Meier-Kolthoff J.P."/>
            <person name="Ohm R.A."/>
            <person name="Otillar R.P."/>
            <person name="Pangilinan J."/>
            <person name="Peng Y."/>
            <person name="Rokas A."/>
            <person name="Rosa C.A."/>
            <person name="Scheuner C."/>
            <person name="Sibirny A.A."/>
            <person name="Slot J.C."/>
            <person name="Stielow J.B."/>
            <person name="Sun H."/>
            <person name="Kurtzman C.P."/>
            <person name="Blackwell M."/>
            <person name="Grigoriev I.V."/>
            <person name="Jeffries T.W."/>
        </authorList>
    </citation>
    <scope>NUCLEOTIDE SEQUENCE [LARGE SCALE GENOMIC DNA]</scope>
    <source>
        <strain evidence="8">NRRL Y-12698</strain>
    </source>
</reference>
<comment type="subcellular location">
    <subcellularLocation>
        <location evidence="2">Cytoplasm</location>
    </subcellularLocation>
    <subcellularLocation>
        <location evidence="1">Nucleus</location>
    </subcellularLocation>
</comment>
<keyword evidence="4" id="KW-0647">Proteasome</keyword>
<accession>A0A1E3QI42</accession>
<dbReference type="Gene3D" id="1.10.2020.20">
    <property type="match status" value="1"/>
</dbReference>
<dbReference type="InterPro" id="IPR006773">
    <property type="entry name" value="Rpn13/ADRM1"/>
</dbReference>
<keyword evidence="3" id="KW-0963">Cytoplasm</keyword>
<gene>
    <name evidence="7" type="ORF">BABINDRAFT_163631</name>
</gene>
<sequence length="254" mass="28142">MSALVSFNAGRVSYSEATKKCTPEPLKGKITIKASEEGDFFYDFTWAPRESTPGVVSDELLVIAGDVQWKHIASCKTGRVFSLTFLSSGAKNLYWMQDLNDDENDEPSQLSKKDLEISAKITKLFLEEEEKEVPAKEPDTPAPAQMFAPLNSITDAISPLLIEKYVNSLSLEELEPLFNHLPESHERNKQSLLNVLKSGFFLTSASKLDEALANGAGMVVSQALGTNYKGEGIECFLNAVREQGKKEKEQKEEN</sequence>
<dbReference type="Gene3D" id="2.30.29.70">
    <property type="entry name" value="Proteasomal ubiquitin receptor Rpn13/ADRM1"/>
    <property type="match status" value="1"/>
</dbReference>
<evidence type="ECO:0000256" key="5">
    <source>
        <dbReference type="ARBA" id="ARBA00023242"/>
    </source>
</evidence>
<dbReference type="STRING" id="984486.A0A1E3QI42"/>
<dbReference type="PROSITE" id="PS51917">
    <property type="entry name" value="PRU"/>
    <property type="match status" value="1"/>
</dbReference>
<evidence type="ECO:0000256" key="1">
    <source>
        <dbReference type="ARBA" id="ARBA00004123"/>
    </source>
</evidence>